<dbReference type="PANTHER" id="PTHR13593:SF113">
    <property type="entry name" value="SI:DKEY-266F7.9"/>
    <property type="match status" value="1"/>
</dbReference>
<dbReference type="InterPro" id="IPR051057">
    <property type="entry name" value="PI-PLC_domain"/>
</dbReference>
<evidence type="ECO:0000259" key="2">
    <source>
        <dbReference type="SMART" id="SM00148"/>
    </source>
</evidence>
<name>A0ABR0TSQ1_AURPU</name>
<protein>
    <recommendedName>
        <fullName evidence="2">Phosphatidylinositol-specific phospholipase C X domain-containing protein</fullName>
    </recommendedName>
</protein>
<reference evidence="3 4" key="1">
    <citation type="submission" date="2023-11" db="EMBL/GenBank/DDBJ databases">
        <title>Draft genome sequence and annotation of the polyextremotolerant black yeast-like fungus Aureobasidium pullulans NRRL 62042.</title>
        <authorList>
            <person name="Dielentheis-Frenken M.R.E."/>
            <person name="Wibberg D."/>
            <person name="Blank L.M."/>
            <person name="Tiso T."/>
        </authorList>
    </citation>
    <scope>NUCLEOTIDE SEQUENCE [LARGE SCALE GENOMIC DNA]</scope>
    <source>
        <strain evidence="3 4">NRRL 62042</strain>
    </source>
</reference>
<keyword evidence="1" id="KW-0472">Membrane</keyword>
<feature type="domain" description="Phosphatidylinositol-specific phospholipase C X" evidence="2">
    <location>
        <begin position="47"/>
        <end position="186"/>
    </location>
</feature>
<dbReference type="Pfam" id="PF00388">
    <property type="entry name" value="PI-PLC-X"/>
    <property type="match status" value="1"/>
</dbReference>
<organism evidence="3 4">
    <name type="scientific">Aureobasidium pullulans</name>
    <name type="common">Black yeast</name>
    <name type="synonym">Pullularia pullulans</name>
    <dbReference type="NCBI Taxonomy" id="5580"/>
    <lineage>
        <taxon>Eukaryota</taxon>
        <taxon>Fungi</taxon>
        <taxon>Dikarya</taxon>
        <taxon>Ascomycota</taxon>
        <taxon>Pezizomycotina</taxon>
        <taxon>Dothideomycetes</taxon>
        <taxon>Dothideomycetidae</taxon>
        <taxon>Dothideales</taxon>
        <taxon>Saccotheciaceae</taxon>
        <taxon>Aureobasidium</taxon>
    </lineage>
</organism>
<dbReference type="Proteomes" id="UP001341245">
    <property type="component" value="Unassembled WGS sequence"/>
</dbReference>
<keyword evidence="1" id="KW-0812">Transmembrane</keyword>
<dbReference type="InterPro" id="IPR000909">
    <property type="entry name" value="PLipase_C_PInositol-sp_X_dom"/>
</dbReference>
<feature type="transmembrane region" description="Helical" evidence="1">
    <location>
        <begin position="360"/>
        <end position="377"/>
    </location>
</feature>
<dbReference type="InterPro" id="IPR017946">
    <property type="entry name" value="PLC-like_Pdiesterase_TIM-brl"/>
</dbReference>
<accession>A0ABR0TSQ1</accession>
<sequence length="407" mass="46511">MDNSTNYGSIAEKGEMYHAPPTLKARAPTRKEGALPHLADWMCFLPDEIPVSALSIPGTHDSAAFMSTWPFVATQTLTTAQQLDAGIRYFDLRCGIIKDEVQMVHGRAVLGLKFSDLLASMYTFLQKHPKEAIIIQLKQDRKDEASTRPFSQLVLNLMNEHAKYWRLETTTPTLGELRGRIQLLRRFSTFQHQQFTTGIDVTRWPDNPPLPFTVRTRVGVHLTIQDHYSFSTPENLPSLVAKKGGDVASMLMRASRDTEPWHWYINFSSAFEFNIYYQIPPKDIAIGGYSVFRWVEGINLRLRNFLQQRLDDVDEPQRFGVVVMDFVEKPAADLVKTVIEANFVVPRERRGGMAGRRMETMILGLLMILILLAWAVFEWYRFDQVGGRWCPMFMHSCSVGPLHKAIA</sequence>
<proteinExistence type="predicted"/>
<keyword evidence="1" id="KW-1133">Transmembrane helix</keyword>
<dbReference type="EMBL" id="JASGXD010000002">
    <property type="protein sequence ID" value="KAK6007486.1"/>
    <property type="molecule type" value="Genomic_DNA"/>
</dbReference>
<gene>
    <name evidence="3" type="ORF">QM012_004300</name>
</gene>
<dbReference type="CDD" id="cd08586">
    <property type="entry name" value="PI-PLCc_BcPLC_like"/>
    <property type="match status" value="1"/>
</dbReference>
<dbReference type="SUPFAM" id="SSF51695">
    <property type="entry name" value="PLC-like phosphodiesterases"/>
    <property type="match status" value="1"/>
</dbReference>
<keyword evidence="4" id="KW-1185">Reference proteome</keyword>
<evidence type="ECO:0000313" key="4">
    <source>
        <dbReference type="Proteomes" id="UP001341245"/>
    </source>
</evidence>
<dbReference type="SMART" id="SM00148">
    <property type="entry name" value="PLCXc"/>
    <property type="match status" value="1"/>
</dbReference>
<dbReference type="Gene3D" id="3.20.20.190">
    <property type="entry name" value="Phosphatidylinositol (PI) phosphodiesterase"/>
    <property type="match status" value="1"/>
</dbReference>
<dbReference type="PROSITE" id="PS50007">
    <property type="entry name" value="PIPLC_X_DOMAIN"/>
    <property type="match status" value="1"/>
</dbReference>
<evidence type="ECO:0000313" key="3">
    <source>
        <dbReference type="EMBL" id="KAK6007486.1"/>
    </source>
</evidence>
<comment type="caution">
    <text evidence="3">The sequence shown here is derived from an EMBL/GenBank/DDBJ whole genome shotgun (WGS) entry which is preliminary data.</text>
</comment>
<evidence type="ECO:0000256" key="1">
    <source>
        <dbReference type="SAM" id="Phobius"/>
    </source>
</evidence>
<dbReference type="PANTHER" id="PTHR13593">
    <property type="match status" value="1"/>
</dbReference>